<evidence type="ECO:0000256" key="5">
    <source>
        <dbReference type="ARBA" id="ARBA00022842"/>
    </source>
</evidence>
<gene>
    <name evidence="8" type="ORF">C7B45_07355</name>
</gene>
<dbReference type="EMBL" id="PXYV01000019">
    <property type="protein sequence ID" value="PSR22328.1"/>
    <property type="molecule type" value="Genomic_DNA"/>
</dbReference>
<evidence type="ECO:0000256" key="1">
    <source>
        <dbReference type="ARBA" id="ARBA00001936"/>
    </source>
</evidence>
<organism evidence="8 9">
    <name type="scientific">Sulfobacillus acidophilus</name>
    <dbReference type="NCBI Taxonomy" id="53633"/>
    <lineage>
        <taxon>Bacteria</taxon>
        <taxon>Bacillati</taxon>
        <taxon>Bacillota</taxon>
        <taxon>Clostridia</taxon>
        <taxon>Eubacteriales</taxon>
        <taxon>Clostridiales Family XVII. Incertae Sedis</taxon>
        <taxon>Sulfobacillus</taxon>
    </lineage>
</organism>
<feature type="domain" description="Nudix hydrolase" evidence="7">
    <location>
        <begin position="1"/>
        <end position="135"/>
    </location>
</feature>
<evidence type="ECO:0000313" key="8">
    <source>
        <dbReference type="EMBL" id="PSR22328.1"/>
    </source>
</evidence>
<evidence type="ECO:0000313" key="9">
    <source>
        <dbReference type="Proteomes" id="UP000241848"/>
    </source>
</evidence>
<dbReference type="InterPro" id="IPR000086">
    <property type="entry name" value="NUDIX_hydrolase_dom"/>
</dbReference>
<dbReference type="GO" id="GO:0010945">
    <property type="term" value="F:coenzyme A diphosphatase activity"/>
    <property type="evidence" value="ECO:0007669"/>
    <property type="project" value="InterPro"/>
</dbReference>
<dbReference type="GO" id="GO:0046872">
    <property type="term" value="F:metal ion binding"/>
    <property type="evidence" value="ECO:0007669"/>
    <property type="project" value="UniProtKB-KW"/>
</dbReference>
<dbReference type="InterPro" id="IPR015797">
    <property type="entry name" value="NUDIX_hydrolase-like_dom_sf"/>
</dbReference>
<comment type="cofactor">
    <cofactor evidence="2">
        <name>Mg(2+)</name>
        <dbReference type="ChEBI" id="CHEBI:18420"/>
    </cofactor>
</comment>
<comment type="cofactor">
    <cofactor evidence="1">
        <name>Mn(2+)</name>
        <dbReference type="ChEBI" id="CHEBI:29035"/>
    </cofactor>
</comment>
<evidence type="ECO:0000259" key="7">
    <source>
        <dbReference type="PROSITE" id="PS51462"/>
    </source>
</evidence>
<keyword evidence="4" id="KW-0378">Hydrolase</keyword>
<keyword evidence="3" id="KW-0479">Metal-binding</keyword>
<accession>A0A2T2WJB1</accession>
<name>A0A2T2WJB1_9FIRM</name>
<dbReference type="Pfam" id="PF00293">
    <property type="entry name" value="NUDIX"/>
    <property type="match status" value="1"/>
</dbReference>
<dbReference type="SUPFAM" id="SSF55811">
    <property type="entry name" value="Nudix"/>
    <property type="match status" value="1"/>
</dbReference>
<evidence type="ECO:0000256" key="2">
    <source>
        <dbReference type="ARBA" id="ARBA00001946"/>
    </source>
</evidence>
<keyword evidence="5" id="KW-0460">Magnesium</keyword>
<dbReference type="CDD" id="cd03426">
    <property type="entry name" value="NUDIX_CoAse_Nudt7"/>
    <property type="match status" value="1"/>
</dbReference>
<proteinExistence type="predicted"/>
<sequence>MVIVVEVPEAAVLLIHRRDTLTYHAGQIACPGGSYDPRLDRSLWDTAVRETREEVGIAITRRFFCGFLDPVHIVVTGFTIAPAVAVMPTPPAIILDQGEVSSYQWVSLAELRQVRRMSRVLLGGASYRMPEFPLHWGRLWGATARIIDQLLRVVDDSGQHNGNVGEEEVGGGNPQTFSH</sequence>
<reference evidence="8 9" key="1">
    <citation type="journal article" date="2014" name="BMC Genomics">
        <title>Comparison of environmental and isolate Sulfobacillus genomes reveals diverse carbon, sulfur, nitrogen, and hydrogen metabolisms.</title>
        <authorList>
            <person name="Justice N.B."/>
            <person name="Norman A."/>
            <person name="Brown C.T."/>
            <person name="Singh A."/>
            <person name="Thomas B.C."/>
            <person name="Banfield J.F."/>
        </authorList>
    </citation>
    <scope>NUCLEOTIDE SEQUENCE [LARGE SCALE GENOMIC DNA]</scope>
    <source>
        <strain evidence="8">AMDSBA3</strain>
    </source>
</reference>
<dbReference type="PANTHER" id="PTHR12992">
    <property type="entry name" value="NUDIX HYDROLASE"/>
    <property type="match status" value="1"/>
</dbReference>
<dbReference type="Proteomes" id="UP000241848">
    <property type="component" value="Unassembled WGS sequence"/>
</dbReference>
<keyword evidence="6" id="KW-0464">Manganese</keyword>
<dbReference type="PROSITE" id="PS51462">
    <property type="entry name" value="NUDIX"/>
    <property type="match status" value="1"/>
</dbReference>
<dbReference type="Gene3D" id="3.90.79.10">
    <property type="entry name" value="Nucleoside Triphosphate Pyrophosphohydrolase"/>
    <property type="match status" value="1"/>
</dbReference>
<evidence type="ECO:0000256" key="6">
    <source>
        <dbReference type="ARBA" id="ARBA00023211"/>
    </source>
</evidence>
<evidence type="ECO:0000256" key="4">
    <source>
        <dbReference type="ARBA" id="ARBA00022801"/>
    </source>
</evidence>
<dbReference type="PANTHER" id="PTHR12992:SF11">
    <property type="entry name" value="MITOCHONDRIAL COENZYME A DIPHOSPHATASE NUDT8"/>
    <property type="match status" value="1"/>
</dbReference>
<comment type="caution">
    <text evidence="8">The sequence shown here is derived from an EMBL/GenBank/DDBJ whole genome shotgun (WGS) entry which is preliminary data.</text>
</comment>
<dbReference type="AlphaFoldDB" id="A0A2T2WJB1"/>
<evidence type="ECO:0000256" key="3">
    <source>
        <dbReference type="ARBA" id="ARBA00022723"/>
    </source>
</evidence>
<protein>
    <submittedName>
        <fullName evidence="8">CoA pyrophosphatase</fullName>
    </submittedName>
</protein>
<dbReference type="InterPro" id="IPR045121">
    <property type="entry name" value="CoAse"/>
</dbReference>